<feature type="domain" description="RRM" evidence="4">
    <location>
        <begin position="423"/>
        <end position="505"/>
    </location>
</feature>
<feature type="domain" description="RRM" evidence="4">
    <location>
        <begin position="316"/>
        <end position="409"/>
    </location>
</feature>
<dbReference type="PANTHER" id="PTHR48024:SF55">
    <property type="entry name" value="RRM DOMAIN-CONTAINING PROTEIN"/>
    <property type="match status" value="1"/>
</dbReference>
<sequence>MDNDQGQGSFKLLRSLLGTIAGGLSSLASLPFGKRKKPEDSPLVGASLNSHGELGQCGDDLSKLYPDMELSETRKRARLSLDDVFEDTVDSKEGKFLDGKALEESSEIGLCETSVGFERASTQLDDVQYAADKMLDDFDVTAYNSDGVSHVSPGEIGTQHNVSVEIGISGHEEALQEVGQDSDDFLASFRRTLMVARKSKEQKRPQNPSKEESPRKKVRFGESSPDVKQPSETLQVQIMDIMSKKGSTRAKRKRVNVAEDKNEKKMKALTISEELVRPEGRTSTVDMSSILTRKRERADDNSAVIETATEEAKLQRVVFVENLPLHVSRKAMNKEFSQFGAIESMHLQSVVFQEEKTKRRSKSIGEADKLADCQSARIVFKDERSAKAAIAHNMKEFNGNCLRVTAAHAGVAKEFPAPVDGSWSIFVSNTPTNVKDEELFHLFRAIGSLELDVAAVKVIRDPQTGLSKGTAYVFFKTQADVNSLLSSRHTLKLRGRVLRISRALTNIQAERKSKQPRLTKHSRDPEMDDNISPKKRVKMASLSGGETGAKEPGQEGEQMLTRSRRGDTESSKQHVEMPVASSPAYTTRQVAASLGPHENLEESPETKRKRNEKCQRGISRSKKIRRT</sequence>
<dbReference type="AlphaFoldDB" id="A0A9D4U3F0"/>
<dbReference type="InterPro" id="IPR050886">
    <property type="entry name" value="RNA-binding_reg"/>
</dbReference>
<proteinExistence type="predicted"/>
<name>A0A9D4U3F0_ADICA</name>
<dbReference type="Pfam" id="PF00076">
    <property type="entry name" value="RRM_1"/>
    <property type="match status" value="1"/>
</dbReference>
<evidence type="ECO:0000256" key="2">
    <source>
        <dbReference type="PROSITE-ProRule" id="PRU00176"/>
    </source>
</evidence>
<keyword evidence="1 2" id="KW-0694">RNA-binding</keyword>
<protein>
    <recommendedName>
        <fullName evidence="4">RRM domain-containing protein</fullName>
    </recommendedName>
</protein>
<dbReference type="PROSITE" id="PS50102">
    <property type="entry name" value="RRM"/>
    <property type="match status" value="2"/>
</dbReference>
<dbReference type="OrthoDB" id="442677at2759"/>
<feature type="region of interest" description="Disordered" evidence="3">
    <location>
        <begin position="508"/>
        <end position="627"/>
    </location>
</feature>
<dbReference type="GO" id="GO:0003723">
    <property type="term" value="F:RNA binding"/>
    <property type="evidence" value="ECO:0007669"/>
    <property type="project" value="UniProtKB-UniRule"/>
</dbReference>
<feature type="compositionally biased region" description="Basic and acidic residues" evidence="3">
    <location>
        <begin position="564"/>
        <end position="575"/>
    </location>
</feature>
<dbReference type="GO" id="GO:0005634">
    <property type="term" value="C:nucleus"/>
    <property type="evidence" value="ECO:0007669"/>
    <property type="project" value="TreeGrafter"/>
</dbReference>
<gene>
    <name evidence="5" type="ORF">GOP47_0024690</name>
</gene>
<evidence type="ECO:0000313" key="5">
    <source>
        <dbReference type="EMBL" id="KAI5060270.1"/>
    </source>
</evidence>
<evidence type="ECO:0000259" key="4">
    <source>
        <dbReference type="PROSITE" id="PS50102"/>
    </source>
</evidence>
<evidence type="ECO:0000313" key="6">
    <source>
        <dbReference type="Proteomes" id="UP000886520"/>
    </source>
</evidence>
<dbReference type="InterPro" id="IPR012677">
    <property type="entry name" value="Nucleotide-bd_a/b_plait_sf"/>
</dbReference>
<feature type="region of interest" description="Disordered" evidence="3">
    <location>
        <begin position="197"/>
        <end position="233"/>
    </location>
</feature>
<feature type="compositionally biased region" description="Basic and acidic residues" evidence="3">
    <location>
        <begin position="198"/>
        <end position="215"/>
    </location>
</feature>
<dbReference type="InterPro" id="IPR035979">
    <property type="entry name" value="RBD_domain_sf"/>
</dbReference>
<dbReference type="InterPro" id="IPR000504">
    <property type="entry name" value="RRM_dom"/>
</dbReference>
<organism evidence="5 6">
    <name type="scientific">Adiantum capillus-veneris</name>
    <name type="common">Maidenhair fern</name>
    <dbReference type="NCBI Taxonomy" id="13818"/>
    <lineage>
        <taxon>Eukaryota</taxon>
        <taxon>Viridiplantae</taxon>
        <taxon>Streptophyta</taxon>
        <taxon>Embryophyta</taxon>
        <taxon>Tracheophyta</taxon>
        <taxon>Polypodiopsida</taxon>
        <taxon>Polypodiidae</taxon>
        <taxon>Polypodiales</taxon>
        <taxon>Pteridineae</taxon>
        <taxon>Pteridaceae</taxon>
        <taxon>Vittarioideae</taxon>
        <taxon>Adiantum</taxon>
    </lineage>
</organism>
<dbReference type="SMART" id="SM00360">
    <property type="entry name" value="RRM"/>
    <property type="match status" value="2"/>
</dbReference>
<evidence type="ECO:0000256" key="1">
    <source>
        <dbReference type="ARBA" id="ARBA00022884"/>
    </source>
</evidence>
<accession>A0A9D4U3F0</accession>
<dbReference type="EMBL" id="JABFUD020000024">
    <property type="protein sequence ID" value="KAI5060270.1"/>
    <property type="molecule type" value="Genomic_DNA"/>
</dbReference>
<dbReference type="Gene3D" id="3.30.70.330">
    <property type="match status" value="2"/>
</dbReference>
<keyword evidence="6" id="KW-1185">Reference proteome</keyword>
<dbReference type="PANTHER" id="PTHR48024">
    <property type="entry name" value="GEO13361P1-RELATED"/>
    <property type="match status" value="1"/>
</dbReference>
<evidence type="ECO:0000256" key="3">
    <source>
        <dbReference type="SAM" id="MobiDB-lite"/>
    </source>
</evidence>
<dbReference type="Proteomes" id="UP000886520">
    <property type="component" value="Chromosome 24"/>
</dbReference>
<dbReference type="SUPFAM" id="SSF54928">
    <property type="entry name" value="RNA-binding domain, RBD"/>
    <property type="match status" value="2"/>
</dbReference>
<comment type="caution">
    <text evidence="5">The sequence shown here is derived from an EMBL/GenBank/DDBJ whole genome shotgun (WGS) entry which is preliminary data.</text>
</comment>
<reference evidence="5" key="1">
    <citation type="submission" date="2021-01" db="EMBL/GenBank/DDBJ databases">
        <title>Adiantum capillus-veneris genome.</title>
        <authorList>
            <person name="Fang Y."/>
            <person name="Liao Q."/>
        </authorList>
    </citation>
    <scope>NUCLEOTIDE SEQUENCE</scope>
    <source>
        <strain evidence="5">H3</strain>
        <tissue evidence="5">Leaf</tissue>
    </source>
</reference>